<dbReference type="EMBL" id="MN739080">
    <property type="protein sequence ID" value="QHS87374.1"/>
    <property type="molecule type" value="Genomic_DNA"/>
</dbReference>
<organism evidence="1">
    <name type="scientific">viral metagenome</name>
    <dbReference type="NCBI Taxonomy" id="1070528"/>
    <lineage>
        <taxon>unclassified sequences</taxon>
        <taxon>metagenomes</taxon>
        <taxon>organismal metagenomes</taxon>
    </lineage>
</organism>
<proteinExistence type="predicted"/>
<reference evidence="1" key="1">
    <citation type="journal article" date="2020" name="Nature">
        <title>Giant virus diversity and host interactions through global metagenomics.</title>
        <authorList>
            <person name="Schulz F."/>
            <person name="Roux S."/>
            <person name="Paez-Espino D."/>
            <person name="Jungbluth S."/>
            <person name="Walsh D.A."/>
            <person name="Denef V.J."/>
            <person name="McMahon K.D."/>
            <person name="Konstantinidis K.T."/>
            <person name="Eloe-Fadrosh E.A."/>
            <person name="Kyrpides N.C."/>
            <person name="Woyke T."/>
        </authorList>
    </citation>
    <scope>NUCLEOTIDE SEQUENCE</scope>
    <source>
        <strain evidence="1">GVMAG-M-3300010157-4</strain>
    </source>
</reference>
<protein>
    <recommendedName>
        <fullName evidence="2">Exostosin GT47 domain-containing protein</fullName>
    </recommendedName>
</protein>
<evidence type="ECO:0000313" key="1">
    <source>
        <dbReference type="EMBL" id="QHS87374.1"/>
    </source>
</evidence>
<accession>A0A6C0B6A1</accession>
<dbReference type="AlphaFoldDB" id="A0A6C0B6A1"/>
<name>A0A6C0B6A1_9ZZZZ</name>
<sequence length="288" mass="33501">MDPNEYITGERLQAIADIYLGTADDFIYNPVIMEQTDKHMLIDEIDAPFENPAILFLYPHRLGRFVEKLSWFKNPFTLITHNSDYNLLEEDPDIQSVLVCPLLRCWWGQNLCFVHPKMRSLPIGIANSMWEHGRLEYYNVPMNQPKKAQKPHVLYYNFGIQTNPKKRQECADALSYLEPMLPMVSVKENIERLAKHRYCICPEGNGVDTHRLWEALYLGCIPIVLETPFIRTLVHSMDNMLPIIVVKSWDHVCDLELLTEPNIYLYMPLDTLCISRYKSLIISGSNIP</sequence>
<evidence type="ECO:0008006" key="2">
    <source>
        <dbReference type="Google" id="ProtNLM"/>
    </source>
</evidence>